<dbReference type="Proteomes" id="UP000262802">
    <property type="component" value="Chromosome"/>
</dbReference>
<dbReference type="InterPro" id="IPR002491">
    <property type="entry name" value="ABC_transptr_periplasmic_BD"/>
</dbReference>
<dbReference type="InterPro" id="IPR050902">
    <property type="entry name" value="ABC_Transporter_SBP"/>
</dbReference>
<dbReference type="SUPFAM" id="SSF53807">
    <property type="entry name" value="Helical backbone' metal receptor"/>
    <property type="match status" value="1"/>
</dbReference>
<name>A0A3B7R4A6_9BACT</name>
<evidence type="ECO:0000313" key="4">
    <source>
        <dbReference type="Proteomes" id="UP000262802"/>
    </source>
</evidence>
<feature type="domain" description="Fe/B12 periplasmic-binding" evidence="2">
    <location>
        <begin position="13"/>
        <end position="254"/>
    </location>
</feature>
<evidence type="ECO:0000256" key="1">
    <source>
        <dbReference type="ARBA" id="ARBA00022729"/>
    </source>
</evidence>
<dbReference type="OrthoDB" id="9816357at2"/>
<accession>A0A3B7R4A6</accession>
<dbReference type="KEGG" id="hyh:D3Y59_08725"/>
<dbReference type="AlphaFoldDB" id="A0A3B7R4A6"/>
<proteinExistence type="predicted"/>
<sequence>MNRRVVVPYPPQRIVSLVPSQTELLFDLGLGERVVGVTKFCIHPQEARQQAQVIGGTKNFHFDKIAALKPDLIIGNKEENYQEGIEQLAAEYPVWMSDIFTLGDSLRMMRQVGLITGTQARAERLASEIANSLLALPSAAEPLTAAYFIWRKPYMAAAAGTFIDDMLPRAGFRNVFGALGRYPEISAEQLAAAAPQVILLSSEPYPFQDKHVAEFQAICPSAQVLVVDGELFSWYGSRLRHTAAYFQQLQSEVA</sequence>
<dbReference type="InterPro" id="IPR054828">
    <property type="entry name" value="Vit_B12_bind_prot"/>
</dbReference>
<dbReference type="PROSITE" id="PS50983">
    <property type="entry name" value="FE_B12_PBP"/>
    <property type="match status" value="1"/>
</dbReference>
<keyword evidence="1" id="KW-0732">Signal</keyword>
<reference evidence="3 4" key="1">
    <citation type="submission" date="2018-09" db="EMBL/GenBank/DDBJ databases">
        <title>Hymenobacter medium sp. nov., isolated from R2A medium.</title>
        <authorList>
            <person name="Yingchao G."/>
        </authorList>
    </citation>
    <scope>NUCLEOTIDE SEQUENCE [LARGE SCALE GENOMIC DNA]</scope>
    <source>
        <strain evidence="4">sh-6</strain>
    </source>
</reference>
<dbReference type="Pfam" id="PF01497">
    <property type="entry name" value="Peripla_BP_2"/>
    <property type="match status" value="1"/>
</dbReference>
<keyword evidence="4" id="KW-1185">Reference proteome</keyword>
<dbReference type="Gene3D" id="3.40.50.1980">
    <property type="entry name" value="Nitrogenase molybdenum iron protein domain"/>
    <property type="match status" value="2"/>
</dbReference>
<dbReference type="PANTHER" id="PTHR30535:SF35">
    <property type="entry name" value="PERIPLASMIC BINDING PROTEIN"/>
    <property type="match status" value="1"/>
</dbReference>
<protein>
    <submittedName>
        <fullName evidence="3">Cobalamin-binding protein</fullName>
    </submittedName>
</protein>
<gene>
    <name evidence="3" type="ORF">D3Y59_08725</name>
</gene>
<evidence type="ECO:0000259" key="2">
    <source>
        <dbReference type="PROSITE" id="PS50983"/>
    </source>
</evidence>
<organism evidence="3 4">
    <name type="scientific">Hymenobacter oligotrophus</name>
    <dbReference type="NCBI Taxonomy" id="2319843"/>
    <lineage>
        <taxon>Bacteria</taxon>
        <taxon>Pseudomonadati</taxon>
        <taxon>Bacteroidota</taxon>
        <taxon>Cytophagia</taxon>
        <taxon>Cytophagales</taxon>
        <taxon>Hymenobacteraceae</taxon>
        <taxon>Hymenobacter</taxon>
    </lineage>
</organism>
<evidence type="ECO:0000313" key="3">
    <source>
        <dbReference type="EMBL" id="AYA38865.1"/>
    </source>
</evidence>
<dbReference type="EMBL" id="CP032317">
    <property type="protein sequence ID" value="AYA38865.1"/>
    <property type="molecule type" value="Genomic_DNA"/>
</dbReference>
<dbReference type="NCBIfam" id="NF038402">
    <property type="entry name" value="TroA_like"/>
    <property type="match status" value="1"/>
</dbReference>
<dbReference type="PANTHER" id="PTHR30535">
    <property type="entry name" value="VITAMIN B12-BINDING PROTEIN"/>
    <property type="match status" value="1"/>
</dbReference>